<gene>
    <name evidence="2" type="ORF">HYG79_00600</name>
</gene>
<protein>
    <submittedName>
        <fullName evidence="2">SRPBCC family protein</fullName>
    </submittedName>
</protein>
<keyword evidence="1" id="KW-0812">Transmembrane</keyword>
<dbReference type="InterPro" id="IPR023393">
    <property type="entry name" value="START-like_dom_sf"/>
</dbReference>
<dbReference type="KEGG" id="cagg:HYG79_00600"/>
<evidence type="ECO:0000313" key="3">
    <source>
        <dbReference type="Proteomes" id="UP000509302"/>
    </source>
</evidence>
<feature type="transmembrane region" description="Helical" evidence="1">
    <location>
        <begin position="6"/>
        <end position="26"/>
    </location>
</feature>
<keyword evidence="1" id="KW-0472">Membrane</keyword>
<dbReference type="AlphaFoldDB" id="A0A7H9AKG2"/>
<dbReference type="SUPFAM" id="SSF55961">
    <property type="entry name" value="Bet v1-like"/>
    <property type="match status" value="1"/>
</dbReference>
<keyword evidence="3" id="KW-1185">Reference proteome</keyword>
<dbReference type="RefSeq" id="WP_179240244.1">
    <property type="nucleotide sequence ID" value="NZ_CP058595.1"/>
</dbReference>
<reference evidence="2 3" key="1">
    <citation type="journal article" date="2006" name="Int. J. Syst. Evol. Microbiol.">
        <title>Costertonia aggregata gen. nov., sp. nov., a mesophilic marine bacterium of the family Flavobacteriaceae, isolated from a mature biofilm.</title>
        <authorList>
            <person name="Kwon K.K."/>
            <person name="Lee Y.K."/>
            <person name="Lee H.K."/>
        </authorList>
    </citation>
    <scope>NUCLEOTIDE SEQUENCE [LARGE SCALE GENOMIC DNA]</scope>
    <source>
        <strain evidence="2 3">KCCM 42265</strain>
    </source>
</reference>
<sequence length="177" mass="20256">MYTLLYIIPGIALLVSLLAIIAPKSYDVSRDIEISKPKDEVFNYLKYLKNMDEWSPWAKKDPNMNKKLIGIDGEVGAISYWNGNKDVGEGEQEIKNIVEGDRIESELRFLKPWKSISDCYTKVEDVPNGKTKVIWGFTGENKFPMNIVMLFMSMDKMVGKDFEEGLSTLKTTLESRE</sequence>
<evidence type="ECO:0000256" key="1">
    <source>
        <dbReference type="SAM" id="Phobius"/>
    </source>
</evidence>
<organism evidence="2 3">
    <name type="scientific">Costertonia aggregata</name>
    <dbReference type="NCBI Taxonomy" id="343403"/>
    <lineage>
        <taxon>Bacteria</taxon>
        <taxon>Pseudomonadati</taxon>
        <taxon>Bacteroidota</taxon>
        <taxon>Flavobacteriia</taxon>
        <taxon>Flavobacteriales</taxon>
        <taxon>Flavobacteriaceae</taxon>
        <taxon>Costertonia</taxon>
    </lineage>
</organism>
<evidence type="ECO:0000313" key="2">
    <source>
        <dbReference type="EMBL" id="QLG43907.1"/>
    </source>
</evidence>
<dbReference type="EMBL" id="CP058595">
    <property type="protein sequence ID" value="QLG43907.1"/>
    <property type="molecule type" value="Genomic_DNA"/>
</dbReference>
<proteinExistence type="predicted"/>
<dbReference type="CDD" id="cd07818">
    <property type="entry name" value="SRPBCC_1"/>
    <property type="match status" value="1"/>
</dbReference>
<dbReference type="Gene3D" id="3.30.530.20">
    <property type="match status" value="1"/>
</dbReference>
<dbReference type="Proteomes" id="UP000509302">
    <property type="component" value="Chromosome"/>
</dbReference>
<keyword evidence="1" id="KW-1133">Transmembrane helix</keyword>
<name>A0A7H9AKG2_9FLAO</name>
<accession>A0A7H9AKG2</accession>